<dbReference type="InterPro" id="IPR019475">
    <property type="entry name" value="DNA_primase_DnaB-bd"/>
</dbReference>
<evidence type="ECO:0000256" key="13">
    <source>
        <dbReference type="PIRNR" id="PIRNR002811"/>
    </source>
</evidence>
<evidence type="ECO:0000256" key="2">
    <source>
        <dbReference type="ARBA" id="ARBA00022515"/>
    </source>
</evidence>
<feature type="zinc finger region" description="CHC2-type" evidence="12 14">
    <location>
        <begin position="40"/>
        <end position="64"/>
    </location>
</feature>
<evidence type="ECO:0000256" key="6">
    <source>
        <dbReference type="ARBA" id="ARBA00022723"/>
    </source>
</evidence>
<keyword evidence="5 12" id="KW-0235">DNA replication</keyword>
<feature type="region of interest" description="Disordered" evidence="15">
    <location>
        <begin position="432"/>
        <end position="451"/>
    </location>
</feature>
<evidence type="ECO:0000313" key="17">
    <source>
        <dbReference type="EMBL" id="UZX28889.1"/>
    </source>
</evidence>
<dbReference type="CDD" id="cd03364">
    <property type="entry name" value="TOPRIM_DnaG_primases"/>
    <property type="match status" value="1"/>
</dbReference>
<dbReference type="Pfam" id="PF10410">
    <property type="entry name" value="DnaB_bind"/>
    <property type="match status" value="1"/>
</dbReference>
<reference evidence="17" key="1">
    <citation type="submission" date="2021-09" db="EMBL/GenBank/DDBJ databases">
        <title>Lactobacillus species from Apis mellifera, Switzerland.</title>
        <authorList>
            <person name="Pfister J."/>
            <person name="Brown A."/>
            <person name="Neumann P."/>
            <person name="Collaud A."/>
            <person name="Retschnig G."/>
            <person name="Perreten V."/>
        </authorList>
    </citation>
    <scope>NUCLEOTIDE SEQUENCE</scope>
    <source>
        <strain evidence="17">IBH002</strain>
    </source>
</reference>
<keyword evidence="7 12" id="KW-0863">Zinc-finger</keyword>
<dbReference type="InterPro" id="IPR006171">
    <property type="entry name" value="TOPRIM_dom"/>
</dbReference>
<feature type="domain" description="Toprim" evidence="16">
    <location>
        <begin position="257"/>
        <end position="341"/>
    </location>
</feature>
<dbReference type="PIRSF" id="PIRSF002811">
    <property type="entry name" value="DnaG"/>
    <property type="match status" value="1"/>
</dbReference>
<comment type="domain">
    <text evidence="12">Contains an N-terminal zinc-binding domain, a central core domain that contains the primase activity, and a C-terminal DnaB-binding domain.</text>
</comment>
<dbReference type="GO" id="GO:0008270">
    <property type="term" value="F:zinc ion binding"/>
    <property type="evidence" value="ECO:0007669"/>
    <property type="project" value="UniProtKB-UniRule"/>
</dbReference>
<dbReference type="InterPro" id="IPR036977">
    <property type="entry name" value="DNA_primase_Znf_CHC2"/>
</dbReference>
<dbReference type="InterPro" id="IPR034151">
    <property type="entry name" value="TOPRIM_DnaG_bac"/>
</dbReference>
<dbReference type="GO" id="GO:1990077">
    <property type="term" value="C:primosome complex"/>
    <property type="evidence" value="ECO:0007669"/>
    <property type="project" value="UniProtKB-KW"/>
</dbReference>
<name>A0AA47B2H5_9LACO</name>
<dbReference type="Gene3D" id="3.90.980.10">
    <property type="entry name" value="DNA primase, catalytic core, N-terminal domain"/>
    <property type="match status" value="1"/>
</dbReference>
<keyword evidence="4 12" id="KW-0548">Nucleotidyltransferase</keyword>
<dbReference type="HAMAP" id="MF_00974">
    <property type="entry name" value="DNA_primase_DnaG"/>
    <property type="match status" value="1"/>
</dbReference>
<dbReference type="Gene3D" id="1.10.860.10">
    <property type="entry name" value="DNAb Helicase, Chain A"/>
    <property type="match status" value="1"/>
</dbReference>
<dbReference type="EC" id="2.7.7.101" evidence="12"/>
<dbReference type="SMART" id="SM00400">
    <property type="entry name" value="ZnF_CHCC"/>
    <property type="match status" value="1"/>
</dbReference>
<evidence type="ECO:0000256" key="1">
    <source>
        <dbReference type="ARBA" id="ARBA00022478"/>
    </source>
</evidence>
<dbReference type="GO" id="GO:0005737">
    <property type="term" value="C:cytoplasm"/>
    <property type="evidence" value="ECO:0007669"/>
    <property type="project" value="TreeGrafter"/>
</dbReference>
<dbReference type="SUPFAM" id="SSF57783">
    <property type="entry name" value="Zinc beta-ribbon"/>
    <property type="match status" value="1"/>
</dbReference>
<evidence type="ECO:0000256" key="4">
    <source>
        <dbReference type="ARBA" id="ARBA00022695"/>
    </source>
</evidence>
<evidence type="ECO:0000256" key="10">
    <source>
        <dbReference type="ARBA" id="ARBA00023125"/>
    </source>
</evidence>
<dbReference type="Proteomes" id="UP001164557">
    <property type="component" value="Chromosome"/>
</dbReference>
<dbReference type="GO" id="GO:0000428">
    <property type="term" value="C:DNA-directed RNA polymerase complex"/>
    <property type="evidence" value="ECO:0007669"/>
    <property type="project" value="UniProtKB-KW"/>
</dbReference>
<dbReference type="Pfam" id="PF01807">
    <property type="entry name" value="Zn_ribbon_DnaG"/>
    <property type="match status" value="1"/>
</dbReference>
<evidence type="ECO:0000256" key="5">
    <source>
        <dbReference type="ARBA" id="ARBA00022705"/>
    </source>
</evidence>
<evidence type="ECO:0000256" key="9">
    <source>
        <dbReference type="ARBA" id="ARBA00022842"/>
    </source>
</evidence>
<comment type="function">
    <text evidence="12 13">RNA polymerase that catalyzes the synthesis of short RNA molecules used as primers for DNA polymerase during DNA replication.</text>
</comment>
<keyword evidence="6 12" id="KW-0479">Metal-binding</keyword>
<dbReference type="NCBIfam" id="TIGR01391">
    <property type="entry name" value="dnaG"/>
    <property type="match status" value="1"/>
</dbReference>
<dbReference type="SUPFAM" id="SSF56731">
    <property type="entry name" value="DNA primase core"/>
    <property type="match status" value="1"/>
</dbReference>
<evidence type="ECO:0000256" key="3">
    <source>
        <dbReference type="ARBA" id="ARBA00022679"/>
    </source>
</evidence>
<keyword evidence="10 12" id="KW-0238">DNA-binding</keyword>
<evidence type="ECO:0000256" key="11">
    <source>
        <dbReference type="ARBA" id="ARBA00023163"/>
    </source>
</evidence>
<keyword evidence="8 12" id="KW-0862">Zinc</keyword>
<dbReference type="PANTHER" id="PTHR30313:SF2">
    <property type="entry name" value="DNA PRIMASE"/>
    <property type="match status" value="1"/>
</dbReference>
<keyword evidence="2 12" id="KW-0639">Primosome</keyword>
<dbReference type="GO" id="GO:0006269">
    <property type="term" value="P:DNA replication, synthesis of primer"/>
    <property type="evidence" value="ECO:0007669"/>
    <property type="project" value="UniProtKB-UniRule"/>
</dbReference>
<evidence type="ECO:0000256" key="15">
    <source>
        <dbReference type="SAM" id="MobiDB-lite"/>
    </source>
</evidence>
<dbReference type="Pfam" id="PF13155">
    <property type="entry name" value="Toprim_2"/>
    <property type="match status" value="1"/>
</dbReference>
<comment type="catalytic activity">
    <reaction evidence="12">
        <text>ssDNA + n NTP = ssDNA/pppN(pN)n-1 hybrid + (n-1) diphosphate.</text>
        <dbReference type="EC" id="2.7.7.101"/>
    </reaction>
</comment>
<dbReference type="InterPro" id="IPR013264">
    <property type="entry name" value="DNAG_N"/>
</dbReference>
<dbReference type="InterPro" id="IPR050219">
    <property type="entry name" value="DnaG_primase"/>
</dbReference>
<dbReference type="FunFam" id="3.90.580.10:FF:000001">
    <property type="entry name" value="DNA primase"/>
    <property type="match status" value="1"/>
</dbReference>
<organism evidence="17 18">
    <name type="scientific">Lactobacillus helsingborgensis</name>
    <dbReference type="NCBI Taxonomy" id="1218494"/>
    <lineage>
        <taxon>Bacteria</taxon>
        <taxon>Bacillati</taxon>
        <taxon>Bacillota</taxon>
        <taxon>Bacilli</taxon>
        <taxon>Lactobacillales</taxon>
        <taxon>Lactobacillaceae</taxon>
        <taxon>Lactobacillus</taxon>
    </lineage>
</organism>
<dbReference type="Gene3D" id="3.40.1360.10">
    <property type="match status" value="1"/>
</dbReference>
<proteinExistence type="inferred from homology"/>
<evidence type="ECO:0000313" key="18">
    <source>
        <dbReference type="Proteomes" id="UP001164557"/>
    </source>
</evidence>
<sequence>MAGLIPEETIAKVRNNVNIVNVISQYVSLEKKGKDYVGLCPFHQEKTPSFTVNEGKQFFKCFGCGKGGNVFSFLMYKENLTFPESVQKVADFAHIDIGEYTQKRPRFSNILIKINEEAADFYHRVLVSTNAGKRGLEYAQSRDLNNEIINHFRIGYAPKQDNLLLTYLRGHNYQDEDLLNTGLFVQSQAGELFDRFRDRLMFPLCNEGDYVVGFSGRRLSTDKTEAKYINSPETKIFTKSKTLFHFAEAKKAARSEKHLILYEGYMDVIAAYKAGIKSGIASMGTSLTDQQIYMLRRITNNIIINYDGDDPGIHAEERAAKMFNQVGGFNLGIVVLPEKLDPDEYVKKYGIEKYQDEIKGALTPTDFFLKRLAQKYNLANDREKLAYLDEATKEIAQLSNPVEQDLYLNKVAKEQSVSIDSLKVNLTKYRRQQNTAKRHQGNPVPLEPEPINDYPDAPIEDEQTSTINDPVQTRLLYLFIHSDHAREYLLAHQFLFPDPNYQKLAELWLNFSENQENPTVNSFLDFIPNELQGIIINAEMTDMPQDFSDREIDEQINALNMRKIKVQLQQLMGDLQDAKRKADNDEIISITRKILQLKRIQG</sequence>
<protein>
    <recommendedName>
        <fullName evidence="12 13">DNA primase</fullName>
        <ecNumber evidence="12">2.7.7.101</ecNumber>
    </recommendedName>
</protein>
<comment type="cofactor">
    <cofactor evidence="12 13 14">
        <name>Zn(2+)</name>
        <dbReference type="ChEBI" id="CHEBI:29105"/>
    </cofactor>
    <text evidence="12 13 14">Binds 1 zinc ion per monomer.</text>
</comment>
<dbReference type="EMBL" id="CP084389">
    <property type="protein sequence ID" value="UZX28889.1"/>
    <property type="molecule type" value="Genomic_DNA"/>
</dbReference>
<dbReference type="Gene3D" id="3.90.580.10">
    <property type="entry name" value="Zinc finger, CHC2-type domain"/>
    <property type="match status" value="1"/>
</dbReference>
<keyword evidence="11 12" id="KW-0804">Transcription</keyword>
<comment type="subunit">
    <text evidence="12">Monomer. Interacts with DnaB.</text>
</comment>
<keyword evidence="1 12" id="KW-0240">DNA-directed RNA polymerase</keyword>
<dbReference type="GO" id="GO:0003677">
    <property type="term" value="F:DNA binding"/>
    <property type="evidence" value="ECO:0007669"/>
    <property type="project" value="UniProtKB-KW"/>
</dbReference>
<dbReference type="InterPro" id="IPR016136">
    <property type="entry name" value="DNA_helicase_N/primase_C"/>
</dbReference>
<gene>
    <name evidence="12 17" type="primary">dnaG</name>
    <name evidence="17" type="ORF">LDX53_04665</name>
</gene>
<evidence type="ECO:0000256" key="8">
    <source>
        <dbReference type="ARBA" id="ARBA00022833"/>
    </source>
</evidence>
<evidence type="ECO:0000256" key="7">
    <source>
        <dbReference type="ARBA" id="ARBA00022771"/>
    </source>
</evidence>
<keyword evidence="18" id="KW-1185">Reference proteome</keyword>
<dbReference type="RefSeq" id="WP_046327153.1">
    <property type="nucleotide sequence ID" value="NZ_CP084389.1"/>
</dbReference>
<dbReference type="GO" id="GO:0003899">
    <property type="term" value="F:DNA-directed RNA polymerase activity"/>
    <property type="evidence" value="ECO:0007669"/>
    <property type="project" value="UniProtKB-UniRule"/>
</dbReference>
<dbReference type="SMART" id="SM00493">
    <property type="entry name" value="TOPRIM"/>
    <property type="match status" value="1"/>
</dbReference>
<keyword evidence="9" id="KW-0460">Magnesium</keyword>
<dbReference type="Pfam" id="PF08275">
    <property type="entry name" value="DNAG_N"/>
    <property type="match status" value="1"/>
</dbReference>
<comment type="similarity">
    <text evidence="12 13">Belongs to the DnaG primase family.</text>
</comment>
<dbReference type="InterPro" id="IPR002694">
    <property type="entry name" value="Znf_CHC2"/>
</dbReference>
<dbReference type="AlphaFoldDB" id="A0AA47B2H5"/>
<evidence type="ECO:0000256" key="14">
    <source>
        <dbReference type="PIRSR" id="PIRSR002811-1"/>
    </source>
</evidence>
<accession>A0AA47B2H5</accession>
<evidence type="ECO:0000256" key="12">
    <source>
        <dbReference type="HAMAP-Rule" id="MF_00974"/>
    </source>
</evidence>
<evidence type="ECO:0000259" key="16">
    <source>
        <dbReference type="PROSITE" id="PS50880"/>
    </source>
</evidence>
<dbReference type="InterPro" id="IPR006295">
    <property type="entry name" value="DNA_primase_DnaG"/>
</dbReference>
<keyword evidence="3 12" id="KW-0808">Transferase</keyword>
<dbReference type="PANTHER" id="PTHR30313">
    <property type="entry name" value="DNA PRIMASE"/>
    <property type="match status" value="1"/>
</dbReference>
<dbReference type="InterPro" id="IPR030846">
    <property type="entry name" value="DnaG_bac"/>
</dbReference>
<dbReference type="InterPro" id="IPR037068">
    <property type="entry name" value="DNA_primase_core_N_sf"/>
</dbReference>
<dbReference type="PROSITE" id="PS50880">
    <property type="entry name" value="TOPRIM"/>
    <property type="match status" value="1"/>
</dbReference>